<name>A0A519BMY7_9DELT</name>
<evidence type="ECO:0000313" key="8">
    <source>
        <dbReference type="EMBL" id="RZD18637.1"/>
    </source>
</evidence>
<protein>
    <recommendedName>
        <fullName evidence="3">Protein-glutamate methylesterase/protein-glutamine glutaminase</fullName>
        <ecNumber evidence="3">3.1.1.61</ecNumber>
        <ecNumber evidence="3">3.5.1.44</ecNumber>
    </recommendedName>
</protein>
<dbReference type="PANTHER" id="PTHR42872:SF3">
    <property type="entry name" value="PROTEIN-GLUTAMATE METHYLESTERASE_PROTEIN-GLUTAMINE GLUTAMINASE 1"/>
    <property type="match status" value="1"/>
</dbReference>
<dbReference type="Gene3D" id="3.40.50.2300">
    <property type="match status" value="1"/>
</dbReference>
<comment type="function">
    <text evidence="3">Involved in chemotaxis. Part of a chemotaxis signal transduction system that modulates chemotaxis in response to various stimuli. Catalyzes the demethylation of specific methylglutamate residues introduced into the chemoreceptors (methyl-accepting chemotaxis proteins or MCP) by CheR. Also mediates the irreversible deamidation of specific glutamine residues to glutamic acid.</text>
</comment>
<dbReference type="HAMAP" id="MF_00099">
    <property type="entry name" value="CheB_chemtxs"/>
    <property type="match status" value="1"/>
</dbReference>
<comment type="subcellular location">
    <subcellularLocation>
        <location evidence="3">Cytoplasm</location>
    </subcellularLocation>
</comment>
<dbReference type="Proteomes" id="UP000319296">
    <property type="component" value="Unassembled WGS sequence"/>
</dbReference>
<dbReference type="InterPro" id="IPR011006">
    <property type="entry name" value="CheY-like_superfamily"/>
</dbReference>
<keyword evidence="1 3" id="KW-0378">Hydrolase</keyword>
<evidence type="ECO:0000256" key="2">
    <source>
        <dbReference type="ARBA" id="ARBA00048267"/>
    </source>
</evidence>
<feature type="active site" evidence="3 4">
    <location>
        <position position="317"/>
    </location>
</feature>
<keyword evidence="3 4" id="KW-0145">Chemotaxis</keyword>
<dbReference type="NCBIfam" id="NF001965">
    <property type="entry name" value="PRK00742.1"/>
    <property type="match status" value="1"/>
</dbReference>
<evidence type="ECO:0000259" key="6">
    <source>
        <dbReference type="PROSITE" id="PS50110"/>
    </source>
</evidence>
<dbReference type="SUPFAM" id="SSF52172">
    <property type="entry name" value="CheY-like"/>
    <property type="match status" value="1"/>
</dbReference>
<dbReference type="SUPFAM" id="SSF52738">
    <property type="entry name" value="Methylesterase CheB, C-terminal domain"/>
    <property type="match status" value="1"/>
</dbReference>
<dbReference type="Gene3D" id="3.40.50.180">
    <property type="entry name" value="Methylesterase CheB, C-terminal domain"/>
    <property type="match status" value="1"/>
</dbReference>
<feature type="active site" evidence="3 4">
    <location>
        <position position="219"/>
    </location>
</feature>
<dbReference type="InterPro" id="IPR000673">
    <property type="entry name" value="Sig_transdc_resp-reg_Me-estase"/>
</dbReference>
<dbReference type="Pfam" id="PF01339">
    <property type="entry name" value="CheB_methylest"/>
    <property type="match status" value="1"/>
</dbReference>
<dbReference type="PROSITE" id="PS50122">
    <property type="entry name" value="CHEB"/>
    <property type="match status" value="1"/>
</dbReference>
<keyword evidence="3 5" id="KW-0597">Phosphoprotein</keyword>
<dbReference type="EMBL" id="SGBB01000007">
    <property type="protein sequence ID" value="RZD18637.1"/>
    <property type="molecule type" value="Genomic_DNA"/>
</dbReference>
<dbReference type="Pfam" id="PF00072">
    <property type="entry name" value="Response_reg"/>
    <property type="match status" value="1"/>
</dbReference>
<evidence type="ECO:0000256" key="1">
    <source>
        <dbReference type="ARBA" id="ARBA00022801"/>
    </source>
</evidence>
<dbReference type="InterPro" id="IPR035909">
    <property type="entry name" value="CheB_C"/>
</dbReference>
<organism evidence="8 9">
    <name type="scientific">Candidatus Acididesulfobacter diazotrophicus</name>
    <dbReference type="NCBI Taxonomy" id="2597226"/>
    <lineage>
        <taxon>Bacteria</taxon>
        <taxon>Deltaproteobacteria</taxon>
        <taxon>Candidatus Acidulodesulfobacterales</taxon>
        <taxon>Candidatus Acididesulfobacter</taxon>
    </lineage>
</organism>
<dbReference type="AlphaFoldDB" id="A0A519BMY7"/>
<dbReference type="EC" id="3.5.1.44" evidence="3"/>
<dbReference type="GO" id="GO:0008984">
    <property type="term" value="F:protein-glutamate methylesterase activity"/>
    <property type="evidence" value="ECO:0007669"/>
    <property type="project" value="UniProtKB-UniRule"/>
</dbReference>
<accession>A0A519BMY7</accession>
<feature type="modified residue" description="4-aspartylphosphate" evidence="3 5">
    <location>
        <position position="54"/>
    </location>
</feature>
<gene>
    <name evidence="3" type="primary">cheB</name>
    <name evidence="8" type="ORF">EVG15_05230</name>
</gene>
<dbReference type="CDD" id="cd17541">
    <property type="entry name" value="REC_CheB-like"/>
    <property type="match status" value="1"/>
</dbReference>
<comment type="similarity">
    <text evidence="3">Belongs to the CheB family.</text>
</comment>
<feature type="active site" evidence="3 4">
    <location>
        <position position="192"/>
    </location>
</feature>
<evidence type="ECO:0000259" key="7">
    <source>
        <dbReference type="PROSITE" id="PS50122"/>
    </source>
</evidence>
<comment type="PTM">
    <text evidence="3">Phosphorylated by CheA. Phosphorylation of the N-terminal regulatory domain activates the methylesterase activity.</text>
</comment>
<dbReference type="InterPro" id="IPR001789">
    <property type="entry name" value="Sig_transdc_resp-reg_receiver"/>
</dbReference>
<proteinExistence type="inferred from homology"/>
<dbReference type="InterPro" id="IPR008248">
    <property type="entry name" value="CheB-like"/>
</dbReference>
<dbReference type="GO" id="GO:0000156">
    <property type="term" value="F:phosphorelay response regulator activity"/>
    <property type="evidence" value="ECO:0007669"/>
    <property type="project" value="InterPro"/>
</dbReference>
<feature type="domain" description="Response regulatory" evidence="6">
    <location>
        <begin position="3"/>
        <end position="120"/>
    </location>
</feature>
<sequence>MIRVLIVDDSAFMRRAISSLLEDEHDINVIGQAKDGEDAVKQVADLKPDIVTMDIEMPKMDGLTALKIIMEKNPLPVIMLSSLTEEGAKATLDALDYGAADYIPKNLSNVSLNIIKIKDDLISKIRAITANKIIYGAKSVRPSFENNEQIIYEINKNKIQNGDNSGKTLYNNNINLNHKSYSKKEIVAIGSSTGGPKALQEVIPLLPADFPIPLLLVQHMPKAFTGPFAQRLSSISHIKVIEAAGDEIVKPGIAYLAPGDKHLSVKKDVRDGSMRIFVSEEPKYLINRPSVTVMMKSVAVEYHEKSIAVILTGMGSDGLDGMAAIKKYGGSTIAQNEATCVVYGMPKAVVDAGIVDKVLPIYKIAEEIIKESNWSINNHTAENID</sequence>
<dbReference type="PROSITE" id="PS50110">
    <property type="entry name" value="RESPONSE_REGULATORY"/>
    <property type="match status" value="1"/>
</dbReference>
<dbReference type="EC" id="3.1.1.61" evidence="3"/>
<evidence type="ECO:0000256" key="4">
    <source>
        <dbReference type="PROSITE-ProRule" id="PRU00050"/>
    </source>
</evidence>
<dbReference type="PANTHER" id="PTHR42872">
    <property type="entry name" value="PROTEIN-GLUTAMATE METHYLESTERASE/PROTEIN-GLUTAMINE GLUTAMINASE"/>
    <property type="match status" value="1"/>
</dbReference>
<reference evidence="8 9" key="1">
    <citation type="journal article" date="2019" name="ISME J.">
        <title>Insights into ecological role of a new deltaproteobacterial order Candidatus Acidulodesulfobacterales by metagenomics and metatranscriptomics.</title>
        <authorList>
            <person name="Tan S."/>
            <person name="Liu J."/>
            <person name="Fang Y."/>
            <person name="Hedlund B.P."/>
            <person name="Lian Z.H."/>
            <person name="Huang L.Y."/>
            <person name="Li J.T."/>
            <person name="Huang L.N."/>
            <person name="Li W.J."/>
            <person name="Jiang H.C."/>
            <person name="Dong H.L."/>
            <person name="Shu W.S."/>
        </authorList>
    </citation>
    <scope>NUCLEOTIDE SEQUENCE [LARGE SCALE GENOMIC DNA]</scope>
    <source>
        <strain evidence="8">AP1</strain>
    </source>
</reference>
<dbReference type="GO" id="GO:0006935">
    <property type="term" value="P:chemotaxis"/>
    <property type="evidence" value="ECO:0007669"/>
    <property type="project" value="UniProtKB-UniRule"/>
</dbReference>
<dbReference type="GO" id="GO:0005737">
    <property type="term" value="C:cytoplasm"/>
    <property type="evidence" value="ECO:0007669"/>
    <property type="project" value="UniProtKB-SubCell"/>
</dbReference>
<dbReference type="SMART" id="SM00448">
    <property type="entry name" value="REC"/>
    <property type="match status" value="1"/>
</dbReference>
<evidence type="ECO:0000256" key="3">
    <source>
        <dbReference type="HAMAP-Rule" id="MF_00099"/>
    </source>
</evidence>
<evidence type="ECO:0000256" key="5">
    <source>
        <dbReference type="PROSITE-ProRule" id="PRU00169"/>
    </source>
</evidence>
<dbReference type="GO" id="GO:0050568">
    <property type="term" value="F:protein-glutamine glutaminase activity"/>
    <property type="evidence" value="ECO:0007669"/>
    <property type="project" value="UniProtKB-UniRule"/>
</dbReference>
<comment type="domain">
    <text evidence="3">Contains a C-terminal catalytic domain, and an N-terminal region which modulates catalytic activity.</text>
</comment>
<comment type="caution">
    <text evidence="8">The sequence shown here is derived from an EMBL/GenBank/DDBJ whole genome shotgun (WGS) entry which is preliminary data.</text>
</comment>
<comment type="catalytic activity">
    <reaction evidence="3">
        <text>L-glutaminyl-[protein] + H2O = L-glutamyl-[protein] + NH4(+)</text>
        <dbReference type="Rhea" id="RHEA:16441"/>
        <dbReference type="Rhea" id="RHEA-COMP:10207"/>
        <dbReference type="Rhea" id="RHEA-COMP:10208"/>
        <dbReference type="ChEBI" id="CHEBI:15377"/>
        <dbReference type="ChEBI" id="CHEBI:28938"/>
        <dbReference type="ChEBI" id="CHEBI:29973"/>
        <dbReference type="ChEBI" id="CHEBI:30011"/>
        <dbReference type="EC" id="3.5.1.44"/>
    </reaction>
</comment>
<feature type="domain" description="CheB-type methylesterase" evidence="7">
    <location>
        <begin position="180"/>
        <end position="375"/>
    </location>
</feature>
<dbReference type="CDD" id="cd16432">
    <property type="entry name" value="CheB_Rec"/>
    <property type="match status" value="1"/>
</dbReference>
<comment type="catalytic activity">
    <reaction evidence="2 3">
        <text>[protein]-L-glutamate 5-O-methyl ester + H2O = L-glutamyl-[protein] + methanol + H(+)</text>
        <dbReference type="Rhea" id="RHEA:23236"/>
        <dbReference type="Rhea" id="RHEA-COMP:10208"/>
        <dbReference type="Rhea" id="RHEA-COMP:10311"/>
        <dbReference type="ChEBI" id="CHEBI:15377"/>
        <dbReference type="ChEBI" id="CHEBI:15378"/>
        <dbReference type="ChEBI" id="CHEBI:17790"/>
        <dbReference type="ChEBI" id="CHEBI:29973"/>
        <dbReference type="ChEBI" id="CHEBI:82795"/>
        <dbReference type="EC" id="3.1.1.61"/>
    </reaction>
</comment>
<evidence type="ECO:0000313" key="9">
    <source>
        <dbReference type="Proteomes" id="UP000319296"/>
    </source>
</evidence>
<dbReference type="PIRSF" id="PIRSF000876">
    <property type="entry name" value="RR_chemtxs_CheB"/>
    <property type="match status" value="1"/>
</dbReference>
<keyword evidence="3" id="KW-0963">Cytoplasm</keyword>